<dbReference type="CDD" id="cd06171">
    <property type="entry name" value="Sigma70_r4"/>
    <property type="match status" value="1"/>
</dbReference>
<feature type="domain" description="RNA polymerase sigma factor 70 region 4 type 2" evidence="7">
    <location>
        <begin position="124"/>
        <end position="176"/>
    </location>
</feature>
<dbReference type="PANTHER" id="PTHR43133">
    <property type="entry name" value="RNA POLYMERASE ECF-TYPE SIGMA FACTO"/>
    <property type="match status" value="1"/>
</dbReference>
<dbReference type="InterPro" id="IPR036388">
    <property type="entry name" value="WH-like_DNA-bd_sf"/>
</dbReference>
<evidence type="ECO:0000256" key="4">
    <source>
        <dbReference type="ARBA" id="ARBA00023125"/>
    </source>
</evidence>
<dbReference type="RefSeq" id="WP_284099916.1">
    <property type="nucleotide sequence ID" value="NZ_JARRAF010000005.1"/>
</dbReference>
<dbReference type="Pfam" id="PF04542">
    <property type="entry name" value="Sigma70_r2"/>
    <property type="match status" value="1"/>
</dbReference>
<dbReference type="SUPFAM" id="SSF88659">
    <property type="entry name" value="Sigma3 and sigma4 domains of RNA polymerase sigma factors"/>
    <property type="match status" value="1"/>
</dbReference>
<evidence type="ECO:0000313" key="8">
    <source>
        <dbReference type="EMBL" id="MDK2123617.1"/>
    </source>
</evidence>
<dbReference type="Gene3D" id="1.10.10.10">
    <property type="entry name" value="Winged helix-like DNA-binding domain superfamily/Winged helix DNA-binding domain"/>
    <property type="match status" value="1"/>
</dbReference>
<dbReference type="InterPro" id="IPR013324">
    <property type="entry name" value="RNA_pol_sigma_r3/r4-like"/>
</dbReference>
<dbReference type="PANTHER" id="PTHR43133:SF8">
    <property type="entry name" value="RNA POLYMERASE SIGMA FACTOR HI_1459-RELATED"/>
    <property type="match status" value="1"/>
</dbReference>
<comment type="similarity">
    <text evidence="1">Belongs to the sigma-70 factor family. ECF subfamily.</text>
</comment>
<dbReference type="Proteomes" id="UP001172778">
    <property type="component" value="Unassembled WGS sequence"/>
</dbReference>
<evidence type="ECO:0000256" key="3">
    <source>
        <dbReference type="ARBA" id="ARBA00023082"/>
    </source>
</evidence>
<dbReference type="EMBL" id="JARRAF010000005">
    <property type="protein sequence ID" value="MDK2123617.1"/>
    <property type="molecule type" value="Genomic_DNA"/>
</dbReference>
<keyword evidence="5" id="KW-0804">Transcription</keyword>
<evidence type="ECO:0000313" key="9">
    <source>
        <dbReference type="Proteomes" id="UP001172778"/>
    </source>
</evidence>
<dbReference type="InterPro" id="IPR013249">
    <property type="entry name" value="RNA_pol_sigma70_r4_t2"/>
</dbReference>
<evidence type="ECO:0000256" key="5">
    <source>
        <dbReference type="ARBA" id="ARBA00023163"/>
    </source>
</evidence>
<dbReference type="InterPro" id="IPR014284">
    <property type="entry name" value="RNA_pol_sigma-70_dom"/>
</dbReference>
<evidence type="ECO:0000259" key="7">
    <source>
        <dbReference type="Pfam" id="PF08281"/>
    </source>
</evidence>
<dbReference type="Pfam" id="PF08281">
    <property type="entry name" value="Sigma70_r4_2"/>
    <property type="match status" value="1"/>
</dbReference>
<accession>A0ABT7DU60</accession>
<dbReference type="SUPFAM" id="SSF88946">
    <property type="entry name" value="Sigma2 domain of RNA polymerase sigma factors"/>
    <property type="match status" value="1"/>
</dbReference>
<evidence type="ECO:0000256" key="2">
    <source>
        <dbReference type="ARBA" id="ARBA00023015"/>
    </source>
</evidence>
<keyword evidence="2" id="KW-0805">Transcription regulation</keyword>
<sequence>MSENQTDEELMLAYRDGDAGAFDVLYRRHRARLYRFLSHETGSPAAGEELYQEVWMTLIRSRERYVVSAKFSTYLYQIAHSRLVDWFRSHGKVRLEALDEDAPEPPAEACWQPDRQLDQRQEADRLRHCLSQLPPQQREAFLLKEEGEFSLDDIAQLVGVNAETIKSRIRYAISKLRNCLGGLLA</sequence>
<dbReference type="InterPro" id="IPR013325">
    <property type="entry name" value="RNA_pol_sigma_r2"/>
</dbReference>
<gene>
    <name evidence="8" type="ORF">PZA18_06095</name>
</gene>
<comment type="caution">
    <text evidence="8">The sequence shown here is derived from an EMBL/GenBank/DDBJ whole genome shotgun (WGS) entry which is preliminary data.</text>
</comment>
<protein>
    <submittedName>
        <fullName evidence="8">Sigma-70 family RNA polymerase sigma factor</fullName>
    </submittedName>
</protein>
<keyword evidence="9" id="KW-1185">Reference proteome</keyword>
<dbReference type="NCBIfam" id="TIGR02937">
    <property type="entry name" value="sigma70-ECF"/>
    <property type="match status" value="1"/>
</dbReference>
<name>A0ABT7DU60_9NEIS</name>
<dbReference type="InterPro" id="IPR039425">
    <property type="entry name" value="RNA_pol_sigma-70-like"/>
</dbReference>
<feature type="domain" description="RNA polymerase sigma-70 region 2" evidence="6">
    <location>
        <begin position="25"/>
        <end position="91"/>
    </location>
</feature>
<evidence type="ECO:0000256" key="1">
    <source>
        <dbReference type="ARBA" id="ARBA00010641"/>
    </source>
</evidence>
<keyword evidence="4" id="KW-0238">DNA-binding</keyword>
<dbReference type="InterPro" id="IPR007627">
    <property type="entry name" value="RNA_pol_sigma70_r2"/>
</dbReference>
<evidence type="ECO:0000259" key="6">
    <source>
        <dbReference type="Pfam" id="PF04542"/>
    </source>
</evidence>
<dbReference type="Gene3D" id="1.10.1740.10">
    <property type="match status" value="1"/>
</dbReference>
<organism evidence="8 9">
    <name type="scientific">Parachitinimonas caeni</name>
    <dbReference type="NCBI Taxonomy" id="3031301"/>
    <lineage>
        <taxon>Bacteria</taxon>
        <taxon>Pseudomonadati</taxon>
        <taxon>Pseudomonadota</taxon>
        <taxon>Betaproteobacteria</taxon>
        <taxon>Neisseriales</taxon>
        <taxon>Chitinibacteraceae</taxon>
        <taxon>Parachitinimonas</taxon>
    </lineage>
</organism>
<proteinExistence type="inferred from homology"/>
<reference evidence="8" key="1">
    <citation type="submission" date="2023-03" db="EMBL/GenBank/DDBJ databases">
        <title>Chitinimonas shenzhenensis gen. nov., sp. nov., a novel member of family Burkholderiaceae isolated from activated sludge collected in Shen Zhen, China.</title>
        <authorList>
            <person name="Wang X."/>
        </authorList>
    </citation>
    <scope>NUCLEOTIDE SEQUENCE</scope>
    <source>
        <strain evidence="8">DQS-5</strain>
    </source>
</reference>
<keyword evidence="3" id="KW-0731">Sigma factor</keyword>